<evidence type="ECO:0000256" key="2">
    <source>
        <dbReference type="SAM" id="Phobius"/>
    </source>
</evidence>
<evidence type="ECO:0000256" key="1">
    <source>
        <dbReference type="SAM" id="MobiDB-lite"/>
    </source>
</evidence>
<accession>A0A0A8XNK3</accession>
<protein>
    <submittedName>
        <fullName evidence="3">Uncharacterized protein</fullName>
    </submittedName>
</protein>
<feature type="compositionally biased region" description="Polar residues" evidence="1">
    <location>
        <begin position="1"/>
        <end position="10"/>
    </location>
</feature>
<keyword evidence="2" id="KW-0472">Membrane</keyword>
<feature type="transmembrane region" description="Helical" evidence="2">
    <location>
        <begin position="88"/>
        <end position="110"/>
    </location>
</feature>
<name>A0A0A8XNK3_ARUDO</name>
<reference evidence="3" key="1">
    <citation type="submission" date="2014-09" db="EMBL/GenBank/DDBJ databases">
        <authorList>
            <person name="Magalhaes I.L.F."/>
            <person name="Oliveira U."/>
            <person name="Santos F.R."/>
            <person name="Vidigal T.H.D.A."/>
            <person name="Brescovit A.D."/>
            <person name="Santos A.J."/>
        </authorList>
    </citation>
    <scope>NUCLEOTIDE SEQUENCE</scope>
    <source>
        <tissue evidence="3">Shoot tissue taken approximately 20 cm above the soil surface</tissue>
    </source>
</reference>
<dbReference type="AlphaFoldDB" id="A0A0A8XNK3"/>
<reference evidence="3" key="2">
    <citation type="journal article" date="2015" name="Data Brief">
        <title>Shoot transcriptome of the giant reed, Arundo donax.</title>
        <authorList>
            <person name="Barrero R.A."/>
            <person name="Guerrero F.D."/>
            <person name="Moolhuijzen P."/>
            <person name="Goolsby J.A."/>
            <person name="Tidwell J."/>
            <person name="Bellgard S.E."/>
            <person name="Bellgard M.I."/>
        </authorList>
    </citation>
    <scope>NUCLEOTIDE SEQUENCE</scope>
    <source>
        <tissue evidence="3">Shoot tissue taken approximately 20 cm above the soil surface</tissue>
    </source>
</reference>
<evidence type="ECO:0000313" key="3">
    <source>
        <dbReference type="EMBL" id="JAD14966.1"/>
    </source>
</evidence>
<keyword evidence="2" id="KW-1133">Transmembrane helix</keyword>
<proteinExistence type="predicted"/>
<dbReference type="EMBL" id="GBRH01282929">
    <property type="protein sequence ID" value="JAD14966.1"/>
    <property type="molecule type" value="Transcribed_RNA"/>
</dbReference>
<feature type="region of interest" description="Disordered" evidence="1">
    <location>
        <begin position="1"/>
        <end position="52"/>
    </location>
</feature>
<sequence>MASSSENTNAPLREPHVPPSPPNPSEEAGGEAEEPKTRSAGALRPGVQGHRLPLEKIWRPQPALPNRTRTDLSCIQSNMRIRSGGGRLTMFSTMSPVFLLPISSFTRAAWGRGTSRRS</sequence>
<organism evidence="3">
    <name type="scientific">Arundo donax</name>
    <name type="common">Giant reed</name>
    <name type="synonym">Donax arundinaceus</name>
    <dbReference type="NCBI Taxonomy" id="35708"/>
    <lineage>
        <taxon>Eukaryota</taxon>
        <taxon>Viridiplantae</taxon>
        <taxon>Streptophyta</taxon>
        <taxon>Embryophyta</taxon>
        <taxon>Tracheophyta</taxon>
        <taxon>Spermatophyta</taxon>
        <taxon>Magnoliopsida</taxon>
        <taxon>Liliopsida</taxon>
        <taxon>Poales</taxon>
        <taxon>Poaceae</taxon>
        <taxon>PACMAD clade</taxon>
        <taxon>Arundinoideae</taxon>
        <taxon>Arundineae</taxon>
        <taxon>Arundo</taxon>
    </lineage>
</organism>
<keyword evidence="2" id="KW-0812">Transmembrane</keyword>